<dbReference type="EMBL" id="FNNB01000001">
    <property type="protein sequence ID" value="SDW09925.1"/>
    <property type="molecule type" value="Genomic_DNA"/>
</dbReference>
<dbReference type="Pfam" id="PF22725">
    <property type="entry name" value="GFO_IDH_MocA_C3"/>
    <property type="match status" value="1"/>
</dbReference>
<reference evidence="6" key="1">
    <citation type="submission" date="2016-10" db="EMBL/GenBank/DDBJ databases">
        <authorList>
            <person name="Varghese N."/>
            <person name="Submissions S."/>
        </authorList>
    </citation>
    <scope>NUCLEOTIDE SEQUENCE [LARGE SCALE GENOMIC DNA]</scope>
    <source>
        <strain evidence="6">DSM 10014</strain>
    </source>
</reference>
<dbReference type="STRING" id="60137.SAMN04488041_101289"/>
<dbReference type="SUPFAM" id="SSF55347">
    <property type="entry name" value="Glyceraldehyde-3-phosphate dehydrogenase-like, C-terminal domain"/>
    <property type="match status" value="1"/>
</dbReference>
<dbReference type="SUPFAM" id="SSF51735">
    <property type="entry name" value="NAD(P)-binding Rossmann-fold domains"/>
    <property type="match status" value="1"/>
</dbReference>
<evidence type="ECO:0000313" key="6">
    <source>
        <dbReference type="Proteomes" id="UP000183076"/>
    </source>
</evidence>
<dbReference type="Gene3D" id="3.40.50.720">
    <property type="entry name" value="NAD(P)-binding Rossmann-like Domain"/>
    <property type="match status" value="1"/>
</dbReference>
<dbReference type="Pfam" id="PF01408">
    <property type="entry name" value="GFO_IDH_MocA"/>
    <property type="match status" value="1"/>
</dbReference>
<dbReference type="InterPro" id="IPR055170">
    <property type="entry name" value="GFO_IDH_MocA-like_dom"/>
</dbReference>
<dbReference type="GeneID" id="94019609"/>
<comment type="similarity">
    <text evidence="1">Belongs to the Gfo/Idh/MocA family.</text>
</comment>
<name>A0A1H2QS49_9RHOB</name>
<feature type="domain" description="GFO/IDH/MocA-like oxidoreductase" evidence="4">
    <location>
        <begin position="133"/>
        <end position="246"/>
    </location>
</feature>
<proteinExistence type="inferred from homology"/>
<evidence type="ECO:0000256" key="1">
    <source>
        <dbReference type="ARBA" id="ARBA00010928"/>
    </source>
</evidence>
<dbReference type="RefSeq" id="WP_074634788.1">
    <property type="nucleotide sequence ID" value="NZ_CP160849.1"/>
</dbReference>
<feature type="domain" description="Gfo/Idh/MocA-like oxidoreductase N-terminal" evidence="3">
    <location>
        <begin position="4"/>
        <end position="119"/>
    </location>
</feature>
<organism evidence="5 6">
    <name type="scientific">Sulfitobacter pontiacus</name>
    <dbReference type="NCBI Taxonomy" id="60137"/>
    <lineage>
        <taxon>Bacteria</taxon>
        <taxon>Pseudomonadati</taxon>
        <taxon>Pseudomonadota</taxon>
        <taxon>Alphaproteobacteria</taxon>
        <taxon>Rhodobacterales</taxon>
        <taxon>Roseobacteraceae</taxon>
        <taxon>Sulfitobacter</taxon>
    </lineage>
</organism>
<keyword evidence="2" id="KW-0560">Oxidoreductase</keyword>
<evidence type="ECO:0000256" key="2">
    <source>
        <dbReference type="ARBA" id="ARBA00023002"/>
    </source>
</evidence>
<dbReference type="PANTHER" id="PTHR22604">
    <property type="entry name" value="OXIDOREDUCTASES"/>
    <property type="match status" value="1"/>
</dbReference>
<dbReference type="GO" id="GO:0000166">
    <property type="term" value="F:nucleotide binding"/>
    <property type="evidence" value="ECO:0007669"/>
    <property type="project" value="InterPro"/>
</dbReference>
<evidence type="ECO:0000313" key="5">
    <source>
        <dbReference type="EMBL" id="SDW09925.1"/>
    </source>
</evidence>
<evidence type="ECO:0000259" key="4">
    <source>
        <dbReference type="Pfam" id="PF22725"/>
    </source>
</evidence>
<dbReference type="GO" id="GO:0016491">
    <property type="term" value="F:oxidoreductase activity"/>
    <property type="evidence" value="ECO:0007669"/>
    <property type="project" value="UniProtKB-KW"/>
</dbReference>
<protein>
    <submittedName>
        <fullName evidence="5">Predicted dehydrogenase</fullName>
    </submittedName>
</protein>
<dbReference type="PANTHER" id="PTHR22604:SF105">
    <property type="entry name" value="TRANS-1,2-DIHYDROBENZENE-1,2-DIOL DEHYDROGENASE"/>
    <property type="match status" value="1"/>
</dbReference>
<dbReference type="InterPro" id="IPR050984">
    <property type="entry name" value="Gfo/Idh/MocA_domain"/>
</dbReference>
<sequence length="321" mass="35090">MKTLRWGILGAAQFAKEQMAPAIHAAKGAELVALATSHPDKAAPFQTFAPQLAVHSSYEALLADPDIDAVYIPLPNHLHVEWTLKALKAGKHVLCEKPMAMQAQDYDRLISASDTTGLLAAEAFMIVHHPQWIRAREIVQSGSLGRLRHVAVNFSFFNDDTGNIRNDPKAGGGVLPDIGTYAFGCTRFVTGQEPTAISHAKIDYENDVDVFAQVAARFDGFDLSATVSMRMFPFQQVVIHGEKGILRLSCPFNPTVYSQAELYLETTQNSTTVERFPGVNHYVQQVENFGASVTEGTAYPCPLEFSRGTQRMTDMAFAAGG</sequence>
<dbReference type="Proteomes" id="UP000183076">
    <property type="component" value="Unassembled WGS sequence"/>
</dbReference>
<gene>
    <name evidence="5" type="ORF">SAMN04488041_101289</name>
</gene>
<accession>A0A1H2QS49</accession>
<dbReference type="InterPro" id="IPR000683">
    <property type="entry name" value="Gfo/Idh/MocA-like_OxRdtase_N"/>
</dbReference>
<dbReference type="AlphaFoldDB" id="A0A1H2QS49"/>
<dbReference type="InterPro" id="IPR036291">
    <property type="entry name" value="NAD(P)-bd_dom_sf"/>
</dbReference>
<evidence type="ECO:0000259" key="3">
    <source>
        <dbReference type="Pfam" id="PF01408"/>
    </source>
</evidence>
<dbReference type="Gene3D" id="3.30.360.10">
    <property type="entry name" value="Dihydrodipicolinate Reductase, domain 2"/>
    <property type="match status" value="1"/>
</dbReference>